<organism evidence="1">
    <name type="scientific">Micrurus lemniscatus lemniscatus</name>
    <dbReference type="NCBI Taxonomy" id="129467"/>
    <lineage>
        <taxon>Eukaryota</taxon>
        <taxon>Metazoa</taxon>
        <taxon>Chordata</taxon>
        <taxon>Craniata</taxon>
        <taxon>Vertebrata</taxon>
        <taxon>Euteleostomi</taxon>
        <taxon>Lepidosauria</taxon>
        <taxon>Squamata</taxon>
        <taxon>Bifurcata</taxon>
        <taxon>Unidentata</taxon>
        <taxon>Episquamata</taxon>
        <taxon>Toxicofera</taxon>
        <taxon>Serpentes</taxon>
        <taxon>Colubroidea</taxon>
        <taxon>Elapidae</taxon>
        <taxon>Elapinae</taxon>
        <taxon>Micrurus</taxon>
    </lineage>
</organism>
<evidence type="ECO:0000313" key="1">
    <source>
        <dbReference type="EMBL" id="LAA86399.1"/>
    </source>
</evidence>
<reference evidence="1" key="2">
    <citation type="submission" date="2017-11" db="EMBL/GenBank/DDBJ databases">
        <title>Coralsnake Venomics: Analyses of Venom Gland Transcriptomes and Proteomes of Six Brazilian Taxa.</title>
        <authorList>
            <person name="Aird S.D."/>
            <person name="Jorge da Silva N."/>
            <person name="Qiu L."/>
            <person name="Villar-Briones A."/>
            <person name="Aparecida-Saddi V."/>
            <person name="Campos-Telles M.P."/>
            <person name="Grau M."/>
            <person name="Mikheyev A.S."/>
        </authorList>
    </citation>
    <scope>NUCLEOTIDE SEQUENCE</scope>
    <source>
        <tissue evidence="1">Venom_gland</tissue>
    </source>
</reference>
<reference evidence="1" key="1">
    <citation type="submission" date="2017-07" db="EMBL/GenBank/DDBJ databases">
        <authorList>
            <person name="Mikheyev A."/>
            <person name="Grau M."/>
        </authorList>
    </citation>
    <scope>NUCLEOTIDE SEQUENCE</scope>
    <source>
        <tissue evidence="1">Venom_gland</tissue>
    </source>
</reference>
<name>A0A2D4IQC1_MICLE</name>
<proteinExistence type="predicted"/>
<sequence>MVHNFYNKIWMFMWVKYVDNCFKQKAKIVWIWLTILILRFPSLLPKDTHTHLHTHIYSIWSLNCLLAYLERCLRTAREKLKQNGSNAVHNQFIHPFLNLENILLEVIKINI</sequence>
<dbReference type="AlphaFoldDB" id="A0A2D4IQC1"/>
<accession>A0A2D4IQC1</accession>
<protein>
    <submittedName>
        <fullName evidence="1">Uncharacterized protein</fullName>
    </submittedName>
</protein>
<dbReference type="EMBL" id="IACK01113582">
    <property type="protein sequence ID" value="LAA86399.1"/>
    <property type="molecule type" value="Transcribed_RNA"/>
</dbReference>